<dbReference type="RefSeq" id="WP_379768221.1">
    <property type="nucleotide sequence ID" value="NZ_JBHSMZ010000004.1"/>
</dbReference>
<reference evidence="4" key="1">
    <citation type="journal article" date="2019" name="Int. J. Syst. Evol. Microbiol.">
        <title>The Global Catalogue of Microorganisms (GCM) 10K type strain sequencing project: providing services to taxonomists for standard genome sequencing and annotation.</title>
        <authorList>
            <consortium name="The Broad Institute Genomics Platform"/>
            <consortium name="The Broad Institute Genome Sequencing Center for Infectious Disease"/>
            <person name="Wu L."/>
            <person name="Ma J."/>
        </authorList>
    </citation>
    <scope>NUCLEOTIDE SEQUENCE [LARGE SCALE GENOMIC DNA]</scope>
    <source>
        <strain evidence="4">CGMCC 4.5798</strain>
    </source>
</reference>
<evidence type="ECO:0000313" key="4">
    <source>
        <dbReference type="Proteomes" id="UP001596086"/>
    </source>
</evidence>
<feature type="chain" id="PRO_5045496435" evidence="2">
    <location>
        <begin position="28"/>
        <end position="145"/>
    </location>
</feature>
<protein>
    <submittedName>
        <fullName evidence="3">Uncharacterized protein</fullName>
    </submittedName>
</protein>
<dbReference type="Proteomes" id="UP001596086">
    <property type="component" value="Unassembled WGS sequence"/>
</dbReference>
<keyword evidence="4" id="KW-1185">Reference proteome</keyword>
<sequence length="145" mass="15812">MKRLRLRLLWCLPAACAAGLLSWAAFAPIAAGSRDALFEIPQGTWARRMAGDLVDILPQQIVLTLGVNDTLLLRNKDSVPQVFGPVLIMPGQDFRLPFDTVSVNEFNCTAHASGSMKVIVEPYPAPGLPRLQWRLAQFKKAAASG</sequence>
<evidence type="ECO:0000313" key="3">
    <source>
        <dbReference type="EMBL" id="MFC5547959.1"/>
    </source>
</evidence>
<evidence type="ECO:0000256" key="1">
    <source>
        <dbReference type="ARBA" id="ARBA00004418"/>
    </source>
</evidence>
<keyword evidence="2" id="KW-0732">Signal</keyword>
<name>A0ABW0RUP6_9BURK</name>
<evidence type="ECO:0000256" key="2">
    <source>
        <dbReference type="SAM" id="SignalP"/>
    </source>
</evidence>
<dbReference type="InterPro" id="IPR008972">
    <property type="entry name" value="Cupredoxin"/>
</dbReference>
<dbReference type="SUPFAM" id="SSF49503">
    <property type="entry name" value="Cupredoxins"/>
    <property type="match status" value="1"/>
</dbReference>
<comment type="caution">
    <text evidence="3">The sequence shown here is derived from an EMBL/GenBank/DDBJ whole genome shotgun (WGS) entry which is preliminary data.</text>
</comment>
<accession>A0ABW0RUP6</accession>
<gene>
    <name evidence="3" type="ORF">ACFPO9_05475</name>
</gene>
<comment type="subcellular location">
    <subcellularLocation>
        <location evidence="1">Periplasm</location>
    </subcellularLocation>
</comment>
<feature type="signal peptide" evidence="2">
    <location>
        <begin position="1"/>
        <end position="27"/>
    </location>
</feature>
<dbReference type="EMBL" id="JBHSMZ010000004">
    <property type="protein sequence ID" value="MFC5547959.1"/>
    <property type="molecule type" value="Genomic_DNA"/>
</dbReference>
<organism evidence="3 4">
    <name type="scientific">Massilia aerilata</name>
    <dbReference type="NCBI Taxonomy" id="453817"/>
    <lineage>
        <taxon>Bacteria</taxon>
        <taxon>Pseudomonadati</taxon>
        <taxon>Pseudomonadota</taxon>
        <taxon>Betaproteobacteria</taxon>
        <taxon>Burkholderiales</taxon>
        <taxon>Oxalobacteraceae</taxon>
        <taxon>Telluria group</taxon>
        <taxon>Massilia</taxon>
    </lineage>
</organism>
<proteinExistence type="predicted"/>